<evidence type="ECO:0000313" key="3">
    <source>
        <dbReference type="EMBL" id="KAJ2777022.1"/>
    </source>
</evidence>
<keyword evidence="4" id="KW-1185">Reference proteome</keyword>
<evidence type="ECO:0000313" key="4">
    <source>
        <dbReference type="Proteomes" id="UP001140217"/>
    </source>
</evidence>
<protein>
    <recommendedName>
        <fullName evidence="2">C2H2-type domain-containing protein</fullName>
    </recommendedName>
</protein>
<gene>
    <name evidence="3" type="ORF">H4R18_005365</name>
</gene>
<dbReference type="GO" id="GO:0008270">
    <property type="term" value="F:zinc ion binding"/>
    <property type="evidence" value="ECO:0007669"/>
    <property type="project" value="UniProtKB-KW"/>
</dbReference>
<accession>A0A9W8H9D9</accession>
<dbReference type="PROSITE" id="PS00028">
    <property type="entry name" value="ZINC_FINGER_C2H2_1"/>
    <property type="match status" value="1"/>
</dbReference>
<comment type="caution">
    <text evidence="3">The sequence shown here is derived from an EMBL/GenBank/DDBJ whole genome shotgun (WGS) entry which is preliminary data.</text>
</comment>
<dbReference type="PROSITE" id="PS50157">
    <property type="entry name" value="ZINC_FINGER_C2H2_2"/>
    <property type="match status" value="1"/>
</dbReference>
<evidence type="ECO:0000256" key="1">
    <source>
        <dbReference type="PROSITE-ProRule" id="PRU00042"/>
    </source>
</evidence>
<keyword evidence="1" id="KW-0863">Zinc-finger</keyword>
<proteinExistence type="predicted"/>
<keyword evidence="1" id="KW-0862">Zinc</keyword>
<dbReference type="AlphaFoldDB" id="A0A9W8H9D9"/>
<feature type="domain" description="C2H2-type" evidence="2">
    <location>
        <begin position="23"/>
        <end position="51"/>
    </location>
</feature>
<evidence type="ECO:0000259" key="2">
    <source>
        <dbReference type="PROSITE" id="PS50157"/>
    </source>
</evidence>
<organism evidence="3 4">
    <name type="scientific">Coemansia javaensis</name>
    <dbReference type="NCBI Taxonomy" id="2761396"/>
    <lineage>
        <taxon>Eukaryota</taxon>
        <taxon>Fungi</taxon>
        <taxon>Fungi incertae sedis</taxon>
        <taxon>Zoopagomycota</taxon>
        <taxon>Kickxellomycotina</taxon>
        <taxon>Kickxellomycetes</taxon>
        <taxon>Kickxellales</taxon>
        <taxon>Kickxellaceae</taxon>
        <taxon>Coemansia</taxon>
    </lineage>
</organism>
<keyword evidence="1" id="KW-0479">Metal-binding</keyword>
<reference evidence="3" key="1">
    <citation type="submission" date="2022-07" db="EMBL/GenBank/DDBJ databases">
        <title>Phylogenomic reconstructions and comparative analyses of Kickxellomycotina fungi.</title>
        <authorList>
            <person name="Reynolds N.K."/>
            <person name="Stajich J.E."/>
            <person name="Barry K."/>
            <person name="Grigoriev I.V."/>
            <person name="Crous P."/>
            <person name="Smith M.E."/>
        </authorList>
    </citation>
    <scope>NUCLEOTIDE SEQUENCE</scope>
    <source>
        <strain evidence="3">NBRC 105414</strain>
    </source>
</reference>
<dbReference type="Proteomes" id="UP001140217">
    <property type="component" value="Unassembled WGS sequence"/>
</dbReference>
<dbReference type="EMBL" id="JANBUL010000317">
    <property type="protein sequence ID" value="KAJ2777022.1"/>
    <property type="molecule type" value="Genomic_DNA"/>
</dbReference>
<sequence>MCGSHSHRSGWGKLVAMGQAVKYHCTYCNEYFDTYDECGRHTVEAHQGYWPVPIPPK</sequence>
<name>A0A9W8H9D9_9FUNG</name>
<dbReference type="InterPro" id="IPR013087">
    <property type="entry name" value="Znf_C2H2_type"/>
</dbReference>